<evidence type="ECO:0000313" key="8">
    <source>
        <dbReference type="Proteomes" id="UP000255066"/>
    </source>
</evidence>
<dbReference type="InterPro" id="IPR005648">
    <property type="entry name" value="FlgD"/>
</dbReference>
<dbReference type="Pfam" id="PF03963">
    <property type="entry name" value="FlgD"/>
    <property type="match status" value="1"/>
</dbReference>
<name>A0A378I6Z5_9GAMM</name>
<keyword evidence="6" id="KW-0969">Cilium</keyword>
<dbReference type="GO" id="GO:0044781">
    <property type="term" value="P:bacterial-type flagellum organization"/>
    <property type="evidence" value="ECO:0007669"/>
    <property type="project" value="UniProtKB-KW"/>
</dbReference>
<proteinExistence type="inferred from homology"/>
<evidence type="ECO:0000256" key="1">
    <source>
        <dbReference type="ARBA" id="ARBA00010577"/>
    </source>
</evidence>
<comment type="function">
    <text evidence="4">Required for flagellar hook formation. May act as a scaffolding protein.</text>
</comment>
<dbReference type="Proteomes" id="UP000054735">
    <property type="component" value="Unassembled WGS sequence"/>
</dbReference>
<comment type="similarity">
    <text evidence="1">Belongs to the FlgD family.</text>
</comment>
<dbReference type="EMBL" id="UGNW01000001">
    <property type="protein sequence ID" value="STX30977.1"/>
    <property type="molecule type" value="Genomic_DNA"/>
</dbReference>
<dbReference type="EMBL" id="LNXT01000048">
    <property type="protein sequence ID" value="KTC68310.1"/>
    <property type="molecule type" value="Genomic_DNA"/>
</dbReference>
<reference evidence="5 7" key="1">
    <citation type="submission" date="2015-11" db="EMBL/GenBank/DDBJ databases">
        <title>Genomic analysis of 38 Legionella species identifies large and diverse effector repertoires.</title>
        <authorList>
            <person name="Burstein D."/>
            <person name="Amaro F."/>
            <person name="Zusman T."/>
            <person name="Lifshitz Z."/>
            <person name="Cohen O."/>
            <person name="Gilbert J.A."/>
            <person name="Pupko T."/>
            <person name="Shuman H.A."/>
            <person name="Segal G."/>
        </authorList>
    </citation>
    <scope>NUCLEOTIDE SEQUENCE [LARGE SCALE GENOMIC DNA]</scope>
    <source>
        <strain evidence="5 7">CDC#1407-AL-14</strain>
    </source>
</reference>
<evidence type="ECO:0000313" key="5">
    <source>
        <dbReference type="EMBL" id="KTC68310.1"/>
    </source>
</evidence>
<dbReference type="RefSeq" id="WP_058524883.1">
    <property type="nucleotide sequence ID" value="NZ_CAAAHV010000021.1"/>
</dbReference>
<keyword evidence="6" id="KW-0282">Flagellum</keyword>
<dbReference type="Proteomes" id="UP000255066">
    <property type="component" value="Unassembled WGS sequence"/>
</dbReference>
<evidence type="ECO:0000313" key="7">
    <source>
        <dbReference type="Proteomes" id="UP000054735"/>
    </source>
</evidence>
<gene>
    <name evidence="6" type="primary">flgD_1</name>
    <name evidence="5" type="synonym">flgD_2</name>
    <name evidence="5" type="ORF">Lbir_2912</name>
    <name evidence="6" type="ORF">NCTC12437_00744</name>
</gene>
<reference evidence="6 8" key="2">
    <citation type="submission" date="2018-06" db="EMBL/GenBank/DDBJ databases">
        <authorList>
            <consortium name="Pathogen Informatics"/>
            <person name="Doyle S."/>
        </authorList>
    </citation>
    <scope>NUCLEOTIDE SEQUENCE [LARGE SCALE GENOMIC DNA]</scope>
    <source>
        <strain evidence="6 8">NCTC12437</strain>
    </source>
</reference>
<protein>
    <recommendedName>
        <fullName evidence="2">Basal-body rod modification protein FlgD</fullName>
    </recommendedName>
</protein>
<keyword evidence="6" id="KW-0966">Cell projection</keyword>
<dbReference type="AlphaFoldDB" id="A0A378I6Z5"/>
<dbReference type="OrthoDB" id="9785233at2"/>
<evidence type="ECO:0000256" key="2">
    <source>
        <dbReference type="ARBA" id="ARBA00016013"/>
    </source>
</evidence>
<accession>A0A378I6Z5</accession>
<dbReference type="STRING" id="28083.Lbir_2912"/>
<evidence type="ECO:0000256" key="4">
    <source>
        <dbReference type="ARBA" id="ARBA00024746"/>
    </source>
</evidence>
<evidence type="ECO:0000256" key="3">
    <source>
        <dbReference type="ARBA" id="ARBA00022795"/>
    </source>
</evidence>
<keyword evidence="3" id="KW-1005">Bacterial flagellum biogenesis</keyword>
<evidence type="ECO:0000313" key="6">
    <source>
        <dbReference type="EMBL" id="STX30977.1"/>
    </source>
</evidence>
<organism evidence="6 8">
    <name type="scientific">Legionella birminghamensis</name>
    <dbReference type="NCBI Taxonomy" id="28083"/>
    <lineage>
        <taxon>Bacteria</taxon>
        <taxon>Pseudomonadati</taxon>
        <taxon>Pseudomonadota</taxon>
        <taxon>Gammaproteobacteria</taxon>
        <taxon>Legionellales</taxon>
        <taxon>Legionellaceae</taxon>
        <taxon>Legionella</taxon>
    </lineage>
</organism>
<sequence length="124" mass="13995">MSSPIQPAEENNISQTDYLKLFMQELTYQDPLKPIDNREFMAQMAQFSSLQEARNTNENLVKLLGMTSSTQSLMLLQKSVKLRNSNQLGRVIDIEFPDGSPPLLNISINGSYIKKTLLDISEVS</sequence>
<keyword evidence="7" id="KW-1185">Reference proteome</keyword>